<evidence type="ECO:0000313" key="3">
    <source>
        <dbReference type="Proteomes" id="UP000288096"/>
    </source>
</evidence>
<protein>
    <recommendedName>
        <fullName evidence="4">Prepilin-type N-terminal cleavage/methylation domain-containing protein</fullName>
    </recommendedName>
</protein>
<dbReference type="Proteomes" id="UP000288096">
    <property type="component" value="Unassembled WGS sequence"/>
</dbReference>
<organism evidence="2 3">
    <name type="scientific">Desulfonema ishimotonii</name>
    <dbReference type="NCBI Taxonomy" id="45657"/>
    <lineage>
        <taxon>Bacteria</taxon>
        <taxon>Pseudomonadati</taxon>
        <taxon>Thermodesulfobacteriota</taxon>
        <taxon>Desulfobacteria</taxon>
        <taxon>Desulfobacterales</taxon>
        <taxon>Desulfococcaceae</taxon>
        <taxon>Desulfonema</taxon>
    </lineage>
</organism>
<keyword evidence="1" id="KW-1133">Transmembrane helix</keyword>
<feature type="transmembrane region" description="Helical" evidence="1">
    <location>
        <begin position="20"/>
        <end position="43"/>
    </location>
</feature>
<dbReference type="NCBIfam" id="TIGR02532">
    <property type="entry name" value="IV_pilin_GFxxxE"/>
    <property type="match status" value="1"/>
</dbReference>
<dbReference type="InterPro" id="IPR012902">
    <property type="entry name" value="N_methyl_site"/>
</dbReference>
<name>A0A401FQA1_9BACT</name>
<sequence>MKHNVPGTGGFTLIEVIVSLLLMGIISAIWGMGIVQIVEGFLFSRQNIETLQKGQITMSRLVKEFQALTEISPDPLPNSSAITFARDSDIPGVRRTIAFDSINGEIKIDEDVLVDQVNFFKLEYYKRFDSETPVSPTTESYSEITIIDIRIGIKGAENTVAEFNNRVFLRGVAG</sequence>
<reference evidence="3" key="2">
    <citation type="submission" date="2019-01" db="EMBL/GenBank/DDBJ databases">
        <title>Genome sequence of Desulfonema ishimotonii strain Tokyo 01.</title>
        <authorList>
            <person name="Fukui M."/>
        </authorList>
    </citation>
    <scope>NUCLEOTIDE SEQUENCE [LARGE SCALE GENOMIC DNA]</scope>
    <source>
        <strain evidence="3">Tokyo 01</strain>
    </source>
</reference>
<dbReference type="Pfam" id="PF07963">
    <property type="entry name" value="N_methyl"/>
    <property type="match status" value="1"/>
</dbReference>
<keyword evidence="1" id="KW-0812">Transmembrane</keyword>
<keyword evidence="1" id="KW-0472">Membrane</keyword>
<dbReference type="OrthoDB" id="5414844at2"/>
<gene>
    <name evidence="2" type="ORF">DENIS_0066</name>
</gene>
<evidence type="ECO:0000256" key="1">
    <source>
        <dbReference type="SAM" id="Phobius"/>
    </source>
</evidence>
<dbReference type="PROSITE" id="PS00409">
    <property type="entry name" value="PROKAR_NTER_METHYL"/>
    <property type="match status" value="1"/>
</dbReference>
<evidence type="ECO:0000313" key="2">
    <source>
        <dbReference type="EMBL" id="GBC59130.1"/>
    </source>
</evidence>
<comment type="caution">
    <text evidence="2">The sequence shown here is derived from an EMBL/GenBank/DDBJ whole genome shotgun (WGS) entry which is preliminary data.</text>
</comment>
<dbReference type="RefSeq" id="WP_124326669.1">
    <property type="nucleotide sequence ID" value="NZ_BEXT01000001.1"/>
</dbReference>
<dbReference type="AlphaFoldDB" id="A0A401FQA1"/>
<proteinExistence type="predicted"/>
<reference evidence="3" key="1">
    <citation type="submission" date="2017-11" db="EMBL/GenBank/DDBJ databases">
        <authorList>
            <person name="Watanabe M."/>
            <person name="Kojima H."/>
        </authorList>
    </citation>
    <scope>NUCLEOTIDE SEQUENCE [LARGE SCALE GENOMIC DNA]</scope>
    <source>
        <strain evidence="3">Tokyo 01</strain>
    </source>
</reference>
<keyword evidence="3" id="KW-1185">Reference proteome</keyword>
<evidence type="ECO:0008006" key="4">
    <source>
        <dbReference type="Google" id="ProtNLM"/>
    </source>
</evidence>
<dbReference type="EMBL" id="BEXT01000001">
    <property type="protein sequence ID" value="GBC59130.1"/>
    <property type="molecule type" value="Genomic_DNA"/>
</dbReference>
<accession>A0A401FQA1</accession>